<dbReference type="GO" id="GO:0050660">
    <property type="term" value="F:flavin adenine dinucleotide binding"/>
    <property type="evidence" value="ECO:0007669"/>
    <property type="project" value="TreeGrafter"/>
</dbReference>
<dbReference type="Pfam" id="PF07992">
    <property type="entry name" value="Pyr_redox_2"/>
    <property type="match status" value="1"/>
</dbReference>
<dbReference type="InterPro" id="IPR036388">
    <property type="entry name" value="WH-like_DNA-bd_sf"/>
</dbReference>
<dbReference type="OMA" id="SFYWNIA"/>
<dbReference type="InterPro" id="IPR036188">
    <property type="entry name" value="FAD/NAD-bd_sf"/>
</dbReference>
<dbReference type="GO" id="GO:0004174">
    <property type="term" value="F:electron-transferring-flavoprotein dehydrogenase activity"/>
    <property type="evidence" value="ECO:0007669"/>
    <property type="project" value="TreeGrafter"/>
</dbReference>
<dbReference type="GO" id="GO:0005737">
    <property type="term" value="C:cytoplasm"/>
    <property type="evidence" value="ECO:0007669"/>
    <property type="project" value="TreeGrafter"/>
</dbReference>
<dbReference type="SMART" id="SM00049">
    <property type="entry name" value="DEP"/>
    <property type="match status" value="1"/>
</dbReference>
<dbReference type="PANTHER" id="PTHR43735">
    <property type="entry name" value="APOPTOSIS-INDUCING FACTOR 1"/>
    <property type="match status" value="1"/>
</dbReference>
<dbReference type="GO" id="GO:0035556">
    <property type="term" value="P:intracellular signal transduction"/>
    <property type="evidence" value="ECO:0007669"/>
    <property type="project" value="InterPro"/>
</dbReference>
<dbReference type="SUPFAM" id="SSF46785">
    <property type="entry name" value="Winged helix' DNA-binding domain"/>
    <property type="match status" value="1"/>
</dbReference>
<dbReference type="Gene3D" id="3.50.50.100">
    <property type="match status" value="1"/>
</dbReference>
<gene>
    <name evidence="2" type="ORF">ACA1_108770</name>
</gene>
<dbReference type="InterPro" id="IPR000591">
    <property type="entry name" value="DEP_dom"/>
</dbReference>
<dbReference type="KEGG" id="acan:ACA1_108770"/>
<dbReference type="GeneID" id="14911210"/>
<dbReference type="OrthoDB" id="18360at2759"/>
<dbReference type="InterPro" id="IPR023753">
    <property type="entry name" value="FAD/NAD-binding_dom"/>
</dbReference>
<reference evidence="2 3" key="1">
    <citation type="journal article" date="2013" name="Genome Biol.">
        <title>Genome of Acanthamoeba castellanii highlights extensive lateral gene transfer and early evolution of tyrosine kinase signaling.</title>
        <authorList>
            <person name="Clarke M."/>
            <person name="Lohan A.J."/>
            <person name="Liu B."/>
            <person name="Lagkouvardos I."/>
            <person name="Roy S."/>
            <person name="Zafar N."/>
            <person name="Bertelli C."/>
            <person name="Schilde C."/>
            <person name="Kianianmomeni A."/>
            <person name="Burglin T.R."/>
            <person name="Frech C."/>
            <person name="Turcotte B."/>
            <person name="Kopec K.O."/>
            <person name="Synnott J.M."/>
            <person name="Choo C."/>
            <person name="Paponov I."/>
            <person name="Finkler A."/>
            <person name="Soon Heng Tan C."/>
            <person name="Hutchins A.P."/>
            <person name="Weinmeier T."/>
            <person name="Rattei T."/>
            <person name="Chu J.S."/>
            <person name="Gimenez G."/>
            <person name="Irimia M."/>
            <person name="Rigden D.J."/>
            <person name="Fitzpatrick D.A."/>
            <person name="Lorenzo-Morales J."/>
            <person name="Bateman A."/>
            <person name="Chiu C.H."/>
            <person name="Tang P."/>
            <person name="Hegemann P."/>
            <person name="Fromm H."/>
            <person name="Raoult D."/>
            <person name="Greub G."/>
            <person name="Miranda-Saavedra D."/>
            <person name="Chen N."/>
            <person name="Nash P."/>
            <person name="Ginger M.L."/>
            <person name="Horn M."/>
            <person name="Schaap P."/>
            <person name="Caler L."/>
            <person name="Loftus B."/>
        </authorList>
    </citation>
    <scope>NUCLEOTIDE SEQUENCE [LARGE SCALE GENOMIC DNA]</scope>
    <source>
        <strain evidence="2 3">Neff</strain>
    </source>
</reference>
<dbReference type="SUPFAM" id="SSF51905">
    <property type="entry name" value="FAD/NAD(P)-binding domain"/>
    <property type="match status" value="1"/>
</dbReference>
<dbReference type="CDD" id="cd04371">
    <property type="entry name" value="DEP"/>
    <property type="match status" value="1"/>
</dbReference>
<proteinExistence type="predicted"/>
<dbReference type="PROSITE" id="PS50186">
    <property type="entry name" value="DEP"/>
    <property type="match status" value="1"/>
</dbReference>
<dbReference type="InterPro" id="IPR036390">
    <property type="entry name" value="WH_DNA-bd_sf"/>
</dbReference>
<dbReference type="STRING" id="1257118.L8GDL0"/>
<keyword evidence="3" id="KW-1185">Reference proteome</keyword>
<dbReference type="AlphaFoldDB" id="L8GDL0"/>
<dbReference type="VEuPathDB" id="AmoebaDB:ACA1_108770"/>
<dbReference type="Pfam" id="PF00610">
    <property type="entry name" value="DEP"/>
    <property type="match status" value="1"/>
</dbReference>
<dbReference type="PANTHER" id="PTHR43735:SF6">
    <property type="entry name" value="FAD_NAD(P)-BINDING DOMAIN-CONTAINING PROTEIN"/>
    <property type="match status" value="1"/>
</dbReference>
<accession>L8GDL0</accession>
<evidence type="ECO:0000259" key="1">
    <source>
        <dbReference type="PROSITE" id="PS50186"/>
    </source>
</evidence>
<dbReference type="Proteomes" id="UP000011083">
    <property type="component" value="Unassembled WGS sequence"/>
</dbReference>
<name>L8GDL0_ACACF</name>
<dbReference type="PRINTS" id="PR00469">
    <property type="entry name" value="PNDRDTASEII"/>
</dbReference>
<dbReference type="EMBL" id="KB008174">
    <property type="protein sequence ID" value="ELR10808.1"/>
    <property type="molecule type" value="Genomic_DNA"/>
</dbReference>
<evidence type="ECO:0000313" key="3">
    <source>
        <dbReference type="Proteomes" id="UP000011083"/>
    </source>
</evidence>
<dbReference type="RefSeq" id="XP_004332821.1">
    <property type="nucleotide sequence ID" value="XM_004332773.1"/>
</dbReference>
<feature type="domain" description="DEP" evidence="1">
    <location>
        <begin position="66"/>
        <end position="145"/>
    </location>
</feature>
<dbReference type="Gene3D" id="1.10.10.10">
    <property type="entry name" value="Winged helix-like DNA-binding domain superfamily/Winged helix DNA-binding domain"/>
    <property type="match status" value="1"/>
</dbReference>
<dbReference type="PRINTS" id="PR00368">
    <property type="entry name" value="FADPNR"/>
</dbReference>
<sequence>MEGEVEIEVGKEEMDEMKLEEAIGKIEGIHLEGSREVEAVEGDNNDDVEDSSAREWARLVAAARRPGTGFPARAHRDGLLRTRPDSFTGAEAVEWLVKNWPASSDRSEALQLAGRLLEEAVIVPAKESTEAKPAFEESALYHFAERRKVVVVGGGFSGRKVAMKLQSSFDVTLVDNKDHFMCIISLPACLCDTDHLEKVTAPHTKYLWDCTIVVDEVVGLDREGNTLLLKSHGPLPYDYLVIGTGSRYRVPVQGNDQVLVIDPLQPSSLLEHKAALAKATYVTVVGAGPVGIEIAGEIIHHCADKQLTVIYSGKKMLERYCRGAHKNIKRYLNGTANARILKDQKVVSAEGDSLLTTKGERIRTDVAYFCVGFVPNTDFLQAECGDLLSERGHIKVNEYLQVKGHPNIFAVGDVADIDEEKLAQALCFS</sequence>
<protein>
    <submittedName>
        <fullName evidence="2">Pyridine nucleotidedisulfide oxidoreductase domain containing protein</fullName>
    </submittedName>
</protein>
<organism evidence="2 3">
    <name type="scientific">Acanthamoeba castellanii (strain ATCC 30010 / Neff)</name>
    <dbReference type="NCBI Taxonomy" id="1257118"/>
    <lineage>
        <taxon>Eukaryota</taxon>
        <taxon>Amoebozoa</taxon>
        <taxon>Discosea</taxon>
        <taxon>Longamoebia</taxon>
        <taxon>Centramoebida</taxon>
        <taxon>Acanthamoebidae</taxon>
        <taxon>Acanthamoeba</taxon>
    </lineage>
</organism>
<evidence type="ECO:0000313" key="2">
    <source>
        <dbReference type="EMBL" id="ELR10808.1"/>
    </source>
</evidence>